<evidence type="ECO:0000313" key="6">
    <source>
        <dbReference type="EMBL" id="CAB4993250.1"/>
    </source>
</evidence>
<reference evidence="3" key="1">
    <citation type="submission" date="2020-05" db="EMBL/GenBank/DDBJ databases">
        <authorList>
            <person name="Chiriac C."/>
            <person name="Salcher M."/>
            <person name="Ghai R."/>
            <person name="Kavagutti S V."/>
        </authorList>
    </citation>
    <scope>NUCLEOTIDE SEQUENCE</scope>
</reference>
<dbReference type="InterPro" id="IPR003615">
    <property type="entry name" value="HNH_nuc"/>
</dbReference>
<feature type="domain" description="HNH nuclease" evidence="2">
    <location>
        <begin position="309"/>
        <end position="360"/>
    </location>
</feature>
<evidence type="ECO:0000313" key="4">
    <source>
        <dbReference type="EMBL" id="CAB4706609.1"/>
    </source>
</evidence>
<evidence type="ECO:0000259" key="2">
    <source>
        <dbReference type="SMART" id="SM00507"/>
    </source>
</evidence>
<sequence>MRFMGTATDTIDEIPDLSDMPLERLEAELCQGAANLTAAEHTWLLQLAEFDRRLGWELWGCNSCVHWLVWQVGLDARTARDKVRVAQALTQFPLISSAMRLGHLSYSKVRAITRVVVAETEHSLVDMALAGTTNHVERIVAAYRRATPKSDGAHDHAAHDRAAWAGRGLTHRLNDNGTITITMTVPTEPGVAFLSAVETFAAPPTPDVDGHILSRQARLADAAVAMAEVAVAAEDGERLSSAPRFLVQLHVGEGMCEIDGIGDSVGTPLAVSPATAERLSCDAYAERVLHASNGEVSGISSRASVIRGRLRRLILARDRCCTVPGCGRRGRAEIHHFQHRGKGGTNSTVNLGLTCRYHHHLLHEGGWIAVGTDEGIEFHLPDGRIIRPTPTLTTGNDSDVAAHGRGVDDGRCQWIGDRLDLDMALTCLFSEQPWIDPWRFPRTAGPEHAGRGGPPGLVSVGAGELLT</sequence>
<dbReference type="SMART" id="SM00507">
    <property type="entry name" value="HNHc"/>
    <property type="match status" value="1"/>
</dbReference>
<accession>A0A6J6A184</accession>
<evidence type="ECO:0000256" key="1">
    <source>
        <dbReference type="SAM" id="MobiDB-lite"/>
    </source>
</evidence>
<dbReference type="CDD" id="cd00085">
    <property type="entry name" value="HNHc"/>
    <property type="match status" value="1"/>
</dbReference>
<evidence type="ECO:0000313" key="5">
    <source>
        <dbReference type="EMBL" id="CAB4910658.1"/>
    </source>
</evidence>
<feature type="region of interest" description="Disordered" evidence="1">
    <location>
        <begin position="445"/>
        <end position="467"/>
    </location>
</feature>
<dbReference type="EMBL" id="CAESGF010000002">
    <property type="protein sequence ID" value="CAB4362605.1"/>
    <property type="molecule type" value="Genomic_DNA"/>
</dbReference>
<organism evidence="3">
    <name type="scientific">freshwater metagenome</name>
    <dbReference type="NCBI Taxonomy" id="449393"/>
    <lineage>
        <taxon>unclassified sequences</taxon>
        <taxon>metagenomes</taxon>
        <taxon>ecological metagenomes</taxon>
    </lineage>
</organism>
<dbReference type="EMBL" id="CAFBOL010000039">
    <property type="protein sequence ID" value="CAB4993250.1"/>
    <property type="molecule type" value="Genomic_DNA"/>
</dbReference>
<gene>
    <name evidence="4" type="ORF">UFOPK2656_00386</name>
    <name evidence="5" type="ORF">UFOPK3651_00154</name>
    <name evidence="6" type="ORF">UFOPK3931_01612</name>
    <name evidence="3" type="ORF">UFOPK4189_00383</name>
</gene>
<dbReference type="EMBL" id="CAEZYF010000002">
    <property type="protein sequence ID" value="CAB4706609.1"/>
    <property type="molecule type" value="Genomic_DNA"/>
</dbReference>
<evidence type="ECO:0000313" key="3">
    <source>
        <dbReference type="EMBL" id="CAB4362605.1"/>
    </source>
</evidence>
<protein>
    <submittedName>
        <fullName evidence="3">Unannotated protein</fullName>
    </submittedName>
</protein>
<proteinExistence type="predicted"/>
<dbReference type="EMBL" id="CAFBMT010000001">
    <property type="protein sequence ID" value="CAB4910658.1"/>
    <property type="molecule type" value="Genomic_DNA"/>
</dbReference>
<name>A0A6J6A184_9ZZZZ</name>
<dbReference type="AlphaFoldDB" id="A0A6J6A184"/>